<dbReference type="RefSeq" id="WP_334487753.1">
    <property type="nucleotide sequence ID" value="NZ_JAZHRV010000001.1"/>
</dbReference>
<keyword evidence="1" id="KW-0472">Membrane</keyword>
<feature type="transmembrane region" description="Helical" evidence="1">
    <location>
        <begin position="97"/>
        <end position="121"/>
    </location>
</feature>
<dbReference type="EMBL" id="JAZHRV010000001">
    <property type="protein sequence ID" value="MEH2559564.1"/>
    <property type="molecule type" value="Genomic_DNA"/>
</dbReference>
<feature type="transmembrane region" description="Helical" evidence="1">
    <location>
        <begin position="204"/>
        <end position="231"/>
    </location>
</feature>
<dbReference type="Proteomes" id="UP001364224">
    <property type="component" value="Unassembled WGS sequence"/>
</dbReference>
<evidence type="ECO:0000259" key="2">
    <source>
        <dbReference type="Pfam" id="PF14237"/>
    </source>
</evidence>
<keyword evidence="4" id="KW-1185">Reference proteome</keyword>
<feature type="transmembrane region" description="Helical" evidence="1">
    <location>
        <begin position="141"/>
        <end position="159"/>
    </location>
</feature>
<accession>A0ABU8BLY3</accession>
<dbReference type="InterPro" id="IPR025640">
    <property type="entry name" value="GYF_2"/>
</dbReference>
<keyword evidence="1" id="KW-1133">Transmembrane helix</keyword>
<feature type="transmembrane region" description="Helical" evidence="1">
    <location>
        <begin position="252"/>
        <end position="273"/>
    </location>
</feature>
<comment type="caution">
    <text evidence="3">The sequence shown here is derived from an EMBL/GenBank/DDBJ whole genome shotgun (WGS) entry which is preliminary data.</text>
</comment>
<proteinExistence type="predicted"/>
<reference evidence="3 4" key="1">
    <citation type="submission" date="2024-02" db="EMBL/GenBank/DDBJ databases">
        <title>Adaptive strategies in a cosmopolitan and abundant soil bacterium.</title>
        <authorList>
            <person name="Carini P."/>
        </authorList>
    </citation>
    <scope>NUCLEOTIDE SEQUENCE [LARGE SCALE GENOMIC DNA]</scope>
    <source>
        <strain evidence="3 4">AZCC 1608</strain>
    </source>
</reference>
<feature type="transmembrane region" description="Helical" evidence="1">
    <location>
        <begin position="166"/>
        <end position="184"/>
    </location>
</feature>
<feature type="domain" description="GYF" evidence="2">
    <location>
        <begin position="6"/>
        <end position="55"/>
    </location>
</feature>
<gene>
    <name evidence="3" type="ORF">V1286_007093</name>
</gene>
<dbReference type="Pfam" id="PF14237">
    <property type="entry name" value="GYF_2"/>
    <property type="match status" value="1"/>
</dbReference>
<organism evidence="3 4">
    <name type="scientific">Bradyrhizobium algeriense</name>
    <dbReference type="NCBI Taxonomy" id="634784"/>
    <lineage>
        <taxon>Bacteria</taxon>
        <taxon>Pseudomonadati</taxon>
        <taxon>Pseudomonadota</taxon>
        <taxon>Alphaproteobacteria</taxon>
        <taxon>Hyphomicrobiales</taxon>
        <taxon>Nitrobacteraceae</taxon>
        <taxon>Bradyrhizobium</taxon>
    </lineage>
</organism>
<sequence>MSNRSWFYASSGQQQGPYPEAQLRDLITRGTVSADTLVWTEGMSGWQRAGEIPGLVPGGSGPPAFAQPGGPPQMAGSYSGGPLSIDFGILEFVWRSLVLVIGLIFIIPGPWVVVWYAKWFVPCVQVPGRPNLGFAGEPMTIVPWYFGAAVIIIGVGLTGIEWLGNLVNIGQLVLYWLFLKWFIANLSSNGQPLGLSFSGSVWAYIGWSILAVISIITIVGWAWVYVAWLRWFCRNIEGTRREVLFIGSGLEFLWRALVSVIGFFFIIPIPWVYRWMSQWLASQTVLAERGATA</sequence>
<evidence type="ECO:0000256" key="1">
    <source>
        <dbReference type="SAM" id="Phobius"/>
    </source>
</evidence>
<protein>
    <recommendedName>
        <fullName evidence="2">GYF domain-containing protein</fullName>
    </recommendedName>
</protein>
<name>A0ABU8BLY3_9BRAD</name>
<keyword evidence="1" id="KW-0812">Transmembrane</keyword>
<evidence type="ECO:0000313" key="4">
    <source>
        <dbReference type="Proteomes" id="UP001364224"/>
    </source>
</evidence>
<evidence type="ECO:0000313" key="3">
    <source>
        <dbReference type="EMBL" id="MEH2559564.1"/>
    </source>
</evidence>